<gene>
    <name evidence="5" type="ORF">E7746_03745</name>
</gene>
<dbReference type="GO" id="GO:0016646">
    <property type="term" value="F:oxidoreductase activity, acting on the CH-NH group of donors, NAD or NADP as acceptor"/>
    <property type="evidence" value="ECO:0007669"/>
    <property type="project" value="UniProtKB-ARBA"/>
</dbReference>
<keyword evidence="6" id="KW-1185">Reference proteome</keyword>
<proteinExistence type="inferred from homology"/>
<dbReference type="InterPro" id="IPR012349">
    <property type="entry name" value="Split_barrel_FMN-bd"/>
</dbReference>
<keyword evidence="2" id="KW-0285">Flavoprotein</keyword>
<dbReference type="PANTHER" id="PTHR43567">
    <property type="entry name" value="FLAVOREDOXIN-RELATED-RELATED"/>
    <property type="match status" value="1"/>
</dbReference>
<dbReference type="Pfam" id="PF01613">
    <property type="entry name" value="Flavin_Reduct"/>
    <property type="match status" value="1"/>
</dbReference>
<evidence type="ECO:0000256" key="3">
    <source>
        <dbReference type="ARBA" id="ARBA00038054"/>
    </source>
</evidence>
<feature type="domain" description="Flavin reductase like" evidence="4">
    <location>
        <begin position="10"/>
        <end position="157"/>
    </location>
</feature>
<dbReference type="Gene3D" id="2.30.110.10">
    <property type="entry name" value="Electron Transport, Fmn-binding Protein, Chain A"/>
    <property type="match status" value="1"/>
</dbReference>
<evidence type="ECO:0000259" key="4">
    <source>
        <dbReference type="SMART" id="SM00903"/>
    </source>
</evidence>
<name>A0A4P7VN00_9BACT</name>
<accession>A0A4P7VN00</accession>
<dbReference type="GO" id="GO:0010181">
    <property type="term" value="F:FMN binding"/>
    <property type="evidence" value="ECO:0007669"/>
    <property type="project" value="InterPro"/>
</dbReference>
<evidence type="ECO:0000256" key="1">
    <source>
        <dbReference type="ARBA" id="ARBA00001917"/>
    </source>
</evidence>
<dbReference type="SUPFAM" id="SSF50475">
    <property type="entry name" value="FMN-binding split barrel"/>
    <property type="match status" value="1"/>
</dbReference>
<reference evidence="5 6" key="1">
    <citation type="submission" date="2019-02" db="EMBL/GenBank/DDBJ databases">
        <title>Isolation and identification of novel species under the genus Muribaculum.</title>
        <authorList>
            <person name="Miyake S."/>
            <person name="Ding Y."/>
            <person name="Low A."/>
            <person name="Soh M."/>
            <person name="Seedorf H."/>
        </authorList>
    </citation>
    <scope>NUCLEOTIDE SEQUENCE [LARGE SCALE GENOMIC DNA]</scope>
    <source>
        <strain evidence="5 6">TLL-A4</strain>
    </source>
</reference>
<dbReference type="PANTHER" id="PTHR43567:SF1">
    <property type="entry name" value="FLAVOREDOXIN"/>
    <property type="match status" value="1"/>
</dbReference>
<dbReference type="EMBL" id="CP039393">
    <property type="protein sequence ID" value="QCD35055.1"/>
    <property type="molecule type" value="Genomic_DNA"/>
</dbReference>
<evidence type="ECO:0000256" key="2">
    <source>
        <dbReference type="ARBA" id="ARBA00022630"/>
    </source>
</evidence>
<dbReference type="InterPro" id="IPR052174">
    <property type="entry name" value="Flavoredoxin"/>
</dbReference>
<dbReference type="AlphaFoldDB" id="A0A4P7VN00"/>
<dbReference type="KEGG" id="mgod:E7746_03745"/>
<comment type="similarity">
    <text evidence="3">Belongs to the flavoredoxin family.</text>
</comment>
<organism evidence="5 6">
    <name type="scientific">Muribaculum gordoncarteri</name>
    <dbReference type="NCBI Taxonomy" id="2530390"/>
    <lineage>
        <taxon>Bacteria</taxon>
        <taxon>Pseudomonadati</taxon>
        <taxon>Bacteroidota</taxon>
        <taxon>Bacteroidia</taxon>
        <taxon>Bacteroidales</taxon>
        <taxon>Muribaculaceae</taxon>
        <taxon>Muribaculum</taxon>
    </lineage>
</organism>
<comment type="cofactor">
    <cofactor evidence="1">
        <name>FMN</name>
        <dbReference type="ChEBI" id="CHEBI:58210"/>
    </cofactor>
</comment>
<evidence type="ECO:0000313" key="6">
    <source>
        <dbReference type="Proteomes" id="UP000297031"/>
    </source>
</evidence>
<dbReference type="SMART" id="SM00903">
    <property type="entry name" value="Flavin_Reduct"/>
    <property type="match status" value="1"/>
</dbReference>
<dbReference type="PROSITE" id="PS51257">
    <property type="entry name" value="PROKAR_LIPOPROTEIN"/>
    <property type="match status" value="1"/>
</dbReference>
<dbReference type="InterPro" id="IPR002563">
    <property type="entry name" value="Flavin_Rdtase-like_dom"/>
</dbReference>
<evidence type="ECO:0000313" key="5">
    <source>
        <dbReference type="EMBL" id="QCD35055.1"/>
    </source>
</evidence>
<dbReference type="RefSeq" id="WP_136409880.1">
    <property type="nucleotide sequence ID" value="NZ_CP039393.1"/>
</dbReference>
<protein>
    <submittedName>
        <fullName evidence="5">Flavin reductase family protein</fullName>
    </submittedName>
</protein>
<sequence length="188" mass="20920">MKQSWKPGTMIYPLPAVLVSCGNTPERYNMATVAWTGTICTDPAMCYISLRPSRHSYDIISEEMEFTINLTTLDMARATDWAGVKSGRDYDKWKETGLTPVKGVKVGCPYIEQSPLSIECKVKEIIHLGSHDMFIAEVLNVLADESLINPESGAFELSRAGLMAYSHGGYYELGKCIGHFGWSVKKKK</sequence>
<dbReference type="OrthoDB" id="9794638at2"/>
<dbReference type="Proteomes" id="UP000297031">
    <property type="component" value="Chromosome"/>
</dbReference>